<accession>J9XSZ1</accession>
<comment type="subunit">
    <text evidence="1">Silk fibroin elementary unit consists in a disulfide-linked heavy and light chain and a p25 glycoprotein in molar ratios of 6:6:1. This results in a complex of approximately 2.3 MDa.</text>
</comment>
<dbReference type="Pfam" id="PF05849">
    <property type="entry name" value="L-fibroin"/>
    <property type="match status" value="1"/>
</dbReference>
<evidence type="ECO:0000313" key="3">
    <source>
        <dbReference type="EMBL" id="AFS32690.1"/>
    </source>
</evidence>
<keyword evidence="1" id="KW-0737">Silk protein</keyword>
<proteinExistence type="evidence at transcript level"/>
<protein>
    <recommendedName>
        <fullName evidence="1">Fibroin light chain</fullName>
        <shortName evidence="1">Fib-L</shortName>
    </recommendedName>
    <alternativeName>
        <fullName evidence="1">L-fibroin</fullName>
    </alternativeName>
</protein>
<dbReference type="EMBL" id="JX456150">
    <property type="protein sequence ID" value="AFS32690.1"/>
    <property type="molecule type" value="mRNA"/>
</dbReference>
<reference evidence="3" key="1">
    <citation type="submission" date="2012-08" db="EMBL/GenBank/DDBJ databases">
        <authorList>
            <person name="Wang Z.Y."/>
            <person name="Yang Y.Z."/>
        </authorList>
    </citation>
    <scope>NUCLEOTIDE SEQUENCE</scope>
</reference>
<keyword evidence="1" id="KW-0964">Secreted</keyword>
<dbReference type="InterPro" id="IPR008660">
    <property type="entry name" value="L-fibroin"/>
</dbReference>
<keyword evidence="2" id="KW-0732">Signal</keyword>
<comment type="subcellular location">
    <subcellularLocation>
        <location evidence="1">Secreted</location>
    </subcellularLocation>
</comment>
<feature type="signal peptide" evidence="2">
    <location>
        <begin position="1"/>
        <end position="16"/>
    </location>
</feature>
<comment type="function">
    <text evidence="1">It is likely that the major role of L-chain is to prevent the retention of H-chain in ER by forming the disulfide linkage.</text>
</comment>
<evidence type="ECO:0000256" key="2">
    <source>
        <dbReference type="SAM" id="SignalP"/>
    </source>
</evidence>
<dbReference type="GO" id="GO:0005576">
    <property type="term" value="C:extracellular region"/>
    <property type="evidence" value="ECO:0007669"/>
    <property type="project" value="UniProtKB-SubCell"/>
</dbReference>
<sequence length="267" mass="27135">MLPFVLVSLFVSGALAVPVVNVNQYSINEVAPVGDNGRLVSSFLTDRSFEAVDGGDQNIYILTIEQILNDLANQPDSLSQALAVGQTIAVLGELANGVPGDSCEAAALVNAYANGVRSGNFAGVRGALNNFLGRLASNIDLIAQVAANPNALRFSSGPKGNCAGGGRTYQFEAAWDAVLSSANAYQIGLINEEYCAAKRLYSAVNIRSNNVGAAVSAAAVAPVTQAVQGALGPLANFLRAVANGANAASVAGAAKSALLQAGGRVQL</sequence>
<dbReference type="AlphaFoldDB" id="J9XSZ1"/>
<organism evidence="3">
    <name type="scientific">Haritalodes derogata</name>
    <name type="common">Cotton leaf roller moth</name>
    <name type="synonym">Syllepte derogata</name>
    <dbReference type="NCBI Taxonomy" id="517475"/>
    <lineage>
        <taxon>Eukaryota</taxon>
        <taxon>Metazoa</taxon>
        <taxon>Ecdysozoa</taxon>
        <taxon>Arthropoda</taxon>
        <taxon>Hexapoda</taxon>
        <taxon>Insecta</taxon>
        <taxon>Pterygota</taxon>
        <taxon>Neoptera</taxon>
        <taxon>Endopterygota</taxon>
        <taxon>Lepidoptera</taxon>
        <taxon>Glossata</taxon>
        <taxon>Ditrysia</taxon>
        <taxon>Pyraloidea</taxon>
        <taxon>Crambidae</taxon>
        <taxon>Spilomelinae</taxon>
    </lineage>
</organism>
<name>J9XSZ1_HARDE</name>
<feature type="chain" id="PRO_5003830013" description="Fibroin light chain" evidence="2">
    <location>
        <begin position="17"/>
        <end position="267"/>
    </location>
</feature>
<dbReference type="PIRSF" id="PIRSF005765">
    <property type="entry name" value="L-fibroin"/>
    <property type="match status" value="1"/>
</dbReference>
<evidence type="ECO:0000256" key="1">
    <source>
        <dbReference type="PIRNR" id="PIRNR005765"/>
    </source>
</evidence>